<dbReference type="Pfam" id="PF00698">
    <property type="entry name" value="Acyl_transf_1"/>
    <property type="match status" value="1"/>
</dbReference>
<dbReference type="GO" id="GO:0006633">
    <property type="term" value="P:fatty acid biosynthetic process"/>
    <property type="evidence" value="ECO:0007669"/>
    <property type="project" value="TreeGrafter"/>
</dbReference>
<keyword evidence="1" id="KW-0596">Phosphopantetheine</keyword>
<dbReference type="InterPro" id="IPR014043">
    <property type="entry name" value="Acyl_transferase_dom"/>
</dbReference>
<dbReference type="SMART" id="SM00823">
    <property type="entry name" value="PKS_PP"/>
    <property type="match status" value="1"/>
</dbReference>
<evidence type="ECO:0000256" key="3">
    <source>
        <dbReference type="ARBA" id="ARBA00022679"/>
    </source>
</evidence>
<dbReference type="Pfam" id="PF00550">
    <property type="entry name" value="PP-binding"/>
    <property type="match status" value="1"/>
</dbReference>
<dbReference type="SUPFAM" id="SSF54637">
    <property type="entry name" value="Thioesterase/thiol ester dehydrase-isomerase"/>
    <property type="match status" value="1"/>
</dbReference>
<dbReference type="SMART" id="SM00827">
    <property type="entry name" value="PKS_AT"/>
    <property type="match status" value="1"/>
</dbReference>
<reference evidence="6 7" key="1">
    <citation type="journal article" date="2014" name="Genome Biol. Evol.">
        <title>Comparative genomics and transcriptomics analyses reveal divergent lifestyle features of nematode endoparasitic fungus Hirsutella minnesotensis.</title>
        <authorList>
            <person name="Lai Y."/>
            <person name="Liu K."/>
            <person name="Zhang X."/>
            <person name="Zhang X."/>
            <person name="Li K."/>
            <person name="Wang N."/>
            <person name="Shu C."/>
            <person name="Wu Y."/>
            <person name="Wang C."/>
            <person name="Bushley K.E."/>
            <person name="Xiang M."/>
            <person name="Liu X."/>
        </authorList>
    </citation>
    <scope>NUCLEOTIDE SEQUENCE [LARGE SCALE GENOMIC DNA]</scope>
    <source>
        <strain evidence="6 7">3608</strain>
    </source>
</reference>
<keyword evidence="2" id="KW-0597">Phosphoprotein</keyword>
<dbReference type="InterPro" id="IPR029069">
    <property type="entry name" value="HotDog_dom_sf"/>
</dbReference>
<protein>
    <recommendedName>
        <fullName evidence="5">Carrier domain-containing protein</fullName>
    </recommendedName>
</protein>
<dbReference type="InterPro" id="IPR001227">
    <property type="entry name" value="Ac_transferase_dom_sf"/>
</dbReference>
<dbReference type="PANTHER" id="PTHR43775">
    <property type="entry name" value="FATTY ACID SYNTHASE"/>
    <property type="match status" value="1"/>
</dbReference>
<evidence type="ECO:0000256" key="2">
    <source>
        <dbReference type="ARBA" id="ARBA00022553"/>
    </source>
</evidence>
<keyword evidence="7" id="KW-1185">Reference proteome</keyword>
<gene>
    <name evidence="6" type="ORF">HIM_08464</name>
</gene>
<sequence>MEALGLAGGKVDIASRNTPTQTVISGDADAAESLAAHFAAEGHKTKTLNVSHAFHSHHVDGMLAAFQAVAETVRFSPPTTHVAVVSGLTGKLAETGQLQRPEYWVRQARGAVRFSDGIQTLADHLGVSVFLELGPRPVLCGLGAACLGHSNKPSAWVPSLIPGKDGASVMQGSLAELHVRLVPVSWPGYFEPFGCRRVELPTYAFQREPLRPDVGPPSPDTGAQLNGTSPVLPGGGLRQALSDGSPEQGAAIALELVREIATETLGFASPADVDVDQPLQDLGIDSMTAALLHNRLAGLAGFTLPAGTVSDHPNLRALSHFLLSRLETDTSTDSASSSTVGTSPSDVSAGLDEALPAGCSSVAIATSQSADVRRLPDMSDKPSIAIPPLNHVILAWCSPLLHDFSPTSGILPGYGQAIAFISQCFIPANQQRDQFFGCTLAHSHGNTATNGVENMATCSDACSRTPPLRHMLSLFRPSDPSHLKDPSRPILRVATLFALGGGTSGYEGILHGGLTATLLDESLSVVNELNTALGKTACLFAGISVTASLNVRFLAPVATTEAAVCVTTWVEGMQGLKTILKGEMTNSKGSKLADAESVFVAVGPKT</sequence>
<dbReference type="Gene3D" id="3.40.366.10">
    <property type="entry name" value="Malonyl-Coenzyme A Acyl Carrier Protein, domain 2"/>
    <property type="match status" value="1"/>
</dbReference>
<dbReference type="Pfam" id="PF03061">
    <property type="entry name" value="4HBT"/>
    <property type="match status" value="1"/>
</dbReference>
<evidence type="ECO:0000259" key="5">
    <source>
        <dbReference type="PROSITE" id="PS50075"/>
    </source>
</evidence>
<dbReference type="OrthoDB" id="506431at2759"/>
<dbReference type="InterPro" id="IPR006683">
    <property type="entry name" value="Thioestr_dom"/>
</dbReference>
<dbReference type="GO" id="GO:0031177">
    <property type="term" value="F:phosphopantetheine binding"/>
    <property type="evidence" value="ECO:0007669"/>
    <property type="project" value="InterPro"/>
</dbReference>
<dbReference type="InterPro" id="IPR020806">
    <property type="entry name" value="PKS_PP-bd"/>
</dbReference>
<feature type="region of interest" description="Disordered" evidence="4">
    <location>
        <begin position="208"/>
        <end position="244"/>
    </location>
</feature>
<dbReference type="InterPro" id="IPR016035">
    <property type="entry name" value="Acyl_Trfase/lysoPLipase"/>
</dbReference>
<dbReference type="InterPro" id="IPR009081">
    <property type="entry name" value="PP-bd_ACP"/>
</dbReference>
<evidence type="ECO:0000313" key="6">
    <source>
        <dbReference type="EMBL" id="KJZ72199.1"/>
    </source>
</evidence>
<dbReference type="Gene3D" id="3.30.70.3290">
    <property type="match status" value="1"/>
</dbReference>
<dbReference type="InterPro" id="IPR036736">
    <property type="entry name" value="ACP-like_sf"/>
</dbReference>
<dbReference type="AlphaFoldDB" id="A0A0F8A3P7"/>
<organism evidence="6 7">
    <name type="scientific">Hirsutella minnesotensis 3608</name>
    <dbReference type="NCBI Taxonomy" id="1043627"/>
    <lineage>
        <taxon>Eukaryota</taxon>
        <taxon>Fungi</taxon>
        <taxon>Dikarya</taxon>
        <taxon>Ascomycota</taxon>
        <taxon>Pezizomycotina</taxon>
        <taxon>Sordariomycetes</taxon>
        <taxon>Hypocreomycetidae</taxon>
        <taxon>Hypocreales</taxon>
        <taxon>Ophiocordycipitaceae</taxon>
        <taxon>Hirsutella</taxon>
    </lineage>
</organism>
<dbReference type="Gene3D" id="1.10.1200.10">
    <property type="entry name" value="ACP-like"/>
    <property type="match status" value="1"/>
</dbReference>
<dbReference type="SUPFAM" id="SSF52151">
    <property type="entry name" value="FabD/lysophospholipase-like"/>
    <property type="match status" value="1"/>
</dbReference>
<evidence type="ECO:0000313" key="7">
    <source>
        <dbReference type="Proteomes" id="UP000054481"/>
    </source>
</evidence>
<dbReference type="Proteomes" id="UP000054481">
    <property type="component" value="Unassembled WGS sequence"/>
</dbReference>
<dbReference type="GO" id="GO:0004312">
    <property type="term" value="F:fatty acid synthase activity"/>
    <property type="evidence" value="ECO:0007669"/>
    <property type="project" value="TreeGrafter"/>
</dbReference>
<feature type="domain" description="Carrier" evidence="5">
    <location>
        <begin position="251"/>
        <end position="326"/>
    </location>
</feature>
<dbReference type="Gene3D" id="3.10.129.10">
    <property type="entry name" value="Hotdog Thioesterase"/>
    <property type="match status" value="1"/>
</dbReference>
<dbReference type="PROSITE" id="PS50075">
    <property type="entry name" value="CARRIER"/>
    <property type="match status" value="1"/>
</dbReference>
<name>A0A0F8A3P7_9HYPO</name>
<evidence type="ECO:0000256" key="1">
    <source>
        <dbReference type="ARBA" id="ARBA00022450"/>
    </source>
</evidence>
<keyword evidence="3" id="KW-0808">Transferase</keyword>
<dbReference type="PANTHER" id="PTHR43775:SF37">
    <property type="entry name" value="SI:DKEY-61P9.11"/>
    <property type="match status" value="1"/>
</dbReference>
<dbReference type="EMBL" id="KQ030551">
    <property type="protein sequence ID" value="KJZ72199.1"/>
    <property type="molecule type" value="Genomic_DNA"/>
</dbReference>
<evidence type="ECO:0000256" key="4">
    <source>
        <dbReference type="SAM" id="MobiDB-lite"/>
    </source>
</evidence>
<dbReference type="InterPro" id="IPR050091">
    <property type="entry name" value="PKS_NRPS_Biosynth_Enz"/>
</dbReference>
<accession>A0A0F8A3P7</accession>
<dbReference type="CDD" id="cd03440">
    <property type="entry name" value="hot_dog"/>
    <property type="match status" value="1"/>
</dbReference>
<proteinExistence type="predicted"/>
<dbReference type="SMART" id="SM01294">
    <property type="entry name" value="PKS_PP_betabranch"/>
    <property type="match status" value="1"/>
</dbReference>
<dbReference type="SUPFAM" id="SSF47336">
    <property type="entry name" value="ACP-like"/>
    <property type="match status" value="1"/>
</dbReference>